<feature type="binding site" evidence="12">
    <location>
        <begin position="263"/>
        <end position="264"/>
    </location>
    <ligand>
        <name>L-glutamate</name>
        <dbReference type="ChEBI" id="CHEBI:29985"/>
    </ligand>
</feature>
<evidence type="ECO:0000256" key="7">
    <source>
        <dbReference type="ARBA" id="ARBA00022598"/>
    </source>
</evidence>
<dbReference type="PANTHER" id="PTHR43407">
    <property type="entry name" value="GLUTAMINE SYNTHETASE"/>
    <property type="match status" value="1"/>
</dbReference>
<comment type="subunit">
    <text evidence="3 18">Oligomer of 12 subunits arranged in the form of two hexagons.</text>
</comment>
<keyword evidence="7 19" id="KW-0436">Ligase</keyword>
<dbReference type="FunFam" id="3.30.590.10:FF:000001">
    <property type="entry name" value="Glutamine synthetase"/>
    <property type="match status" value="1"/>
</dbReference>
<keyword evidence="8 14" id="KW-0479">Metal-binding</keyword>
<feature type="binding site" evidence="12">
    <location>
        <position position="338"/>
    </location>
    <ligand>
        <name>L-glutamate</name>
        <dbReference type="ChEBI" id="CHEBI:29985"/>
    </ligand>
</feature>
<dbReference type="PROSITE" id="PS00180">
    <property type="entry name" value="GLNA_1"/>
    <property type="match status" value="1"/>
</dbReference>
<comment type="similarity">
    <text evidence="2 16 17">Belongs to the glutamine synthetase family.</text>
</comment>
<keyword evidence="11 14" id="KW-0460">Magnesium</keyword>
<feature type="binding site" evidence="14">
    <location>
        <position position="132"/>
    </location>
    <ligand>
        <name>Mg(2+)</name>
        <dbReference type="ChEBI" id="CHEBI:18420"/>
        <label>1</label>
    </ligand>
</feature>
<feature type="binding site" evidence="13">
    <location>
        <position position="206"/>
    </location>
    <ligand>
        <name>ATP</name>
        <dbReference type="ChEBI" id="CHEBI:30616"/>
    </ligand>
</feature>
<evidence type="ECO:0000256" key="1">
    <source>
        <dbReference type="ARBA" id="ARBA00004496"/>
    </source>
</evidence>
<dbReference type="SUPFAM" id="SSF54368">
    <property type="entry name" value="Glutamine synthetase, N-terminal domain"/>
    <property type="match status" value="1"/>
</dbReference>
<dbReference type="NCBIfam" id="TIGR00653">
    <property type="entry name" value="GlnA"/>
    <property type="match status" value="1"/>
</dbReference>
<evidence type="ECO:0000256" key="12">
    <source>
        <dbReference type="PIRSR" id="PIRSR604809-1"/>
    </source>
</evidence>
<dbReference type="GO" id="GO:0046872">
    <property type="term" value="F:metal ion binding"/>
    <property type="evidence" value="ECO:0007669"/>
    <property type="project" value="UniProtKB-KW"/>
</dbReference>
<dbReference type="Gene3D" id="3.10.20.70">
    <property type="entry name" value="Glutamine synthetase, N-terminal domain"/>
    <property type="match status" value="1"/>
</dbReference>
<organism evidence="22 23">
    <name type="scientific">Seleniivibrio woodruffii</name>
    <dbReference type="NCBI Taxonomy" id="1078050"/>
    <lineage>
        <taxon>Bacteria</taxon>
        <taxon>Pseudomonadati</taxon>
        <taxon>Deferribacterota</taxon>
        <taxon>Deferribacteres</taxon>
        <taxon>Deferribacterales</taxon>
        <taxon>Geovibrionaceae</taxon>
        <taxon>Seleniivibrio</taxon>
    </lineage>
</organism>
<feature type="binding site" evidence="13">
    <location>
        <begin position="270"/>
        <end position="272"/>
    </location>
    <ligand>
        <name>ATP</name>
        <dbReference type="ChEBI" id="CHEBI:30616"/>
    </ligand>
</feature>
<name>A0A4R1KBV5_9BACT</name>
<dbReference type="GO" id="GO:0006542">
    <property type="term" value="P:glutamine biosynthetic process"/>
    <property type="evidence" value="ECO:0007669"/>
    <property type="project" value="InterPro"/>
</dbReference>
<evidence type="ECO:0000256" key="18">
    <source>
        <dbReference type="RuleBase" id="RU000387"/>
    </source>
</evidence>
<sequence length="469" mass="52684">MTPKDVLKMIKDNGIKMVDMKFTDFLGTWQHTTVPAHMVDEDFFENGMGFDGSSIRGWQAINNSDMIMVPDPSTAKLEPFAELPILYMICNIFDPISKEPYSRDPRNIAKKAVKYLQSTGIADTAYFGPEAEFFLFDNIQFDYTRNTGYFFIDSEEGDWNTGADGVNLGYKVANKGGYFPAPPVDSLWDIRNEMAMTMESLGLVIENSHHEVATGGQCEIDMKFEEMLKMADQLMTFKYVVRNVARAHGKTATFMPKPIHGDNGSGMHVHQSLWKDGKPLFAGEQYAGMSEMALYYIGGIIKHANTIAAFTNPTTNSYKRLVPGFEAPVSLAYSSRNRSASIRIPMYSPSPKAKRIEVRFPDPLCNPYLAFSVMLLAGLDGIQNKIDPGEPMDKNLYDLDPIELSAIPQMPSSLAQSINALEKDHDFLLKGDVFTEDVIASWIEYKRANEISAIDSRPHPYEFKLYFDA</sequence>
<dbReference type="PROSITE" id="PS00182">
    <property type="entry name" value="GLNA_ADENYLATION"/>
    <property type="match status" value="1"/>
</dbReference>
<dbReference type="PROSITE" id="PS51986">
    <property type="entry name" value="GS_BETA_GRASP"/>
    <property type="match status" value="1"/>
</dbReference>
<evidence type="ECO:0000259" key="21">
    <source>
        <dbReference type="PROSITE" id="PS51987"/>
    </source>
</evidence>
<dbReference type="OrthoDB" id="9807095at2"/>
<dbReference type="GO" id="GO:0005737">
    <property type="term" value="C:cytoplasm"/>
    <property type="evidence" value="ECO:0007669"/>
    <property type="project" value="UniProtKB-SubCell"/>
</dbReference>
<evidence type="ECO:0000256" key="15">
    <source>
        <dbReference type="PIRSR" id="PIRSR604809-50"/>
    </source>
</evidence>
<dbReference type="RefSeq" id="WP_132873412.1">
    <property type="nucleotide sequence ID" value="NZ_JAJUHT010000001.1"/>
</dbReference>
<dbReference type="GO" id="GO:0016020">
    <property type="term" value="C:membrane"/>
    <property type="evidence" value="ECO:0007669"/>
    <property type="project" value="TreeGrafter"/>
</dbReference>
<evidence type="ECO:0000256" key="13">
    <source>
        <dbReference type="PIRSR" id="PIRSR604809-2"/>
    </source>
</evidence>
<dbReference type="GO" id="GO:0004356">
    <property type="term" value="F:glutamine synthetase activity"/>
    <property type="evidence" value="ECO:0007669"/>
    <property type="project" value="UniProtKB-EC"/>
</dbReference>
<feature type="binding site" evidence="14">
    <location>
        <position position="211"/>
    </location>
    <ligand>
        <name>Mg(2+)</name>
        <dbReference type="ChEBI" id="CHEBI:18420"/>
        <label>1</label>
    </ligand>
</feature>
<comment type="subcellular location">
    <subcellularLocation>
        <location evidence="1 18">Cytoplasm</location>
    </subcellularLocation>
</comment>
<feature type="binding site" evidence="14">
    <location>
        <position position="130"/>
    </location>
    <ligand>
        <name>Mg(2+)</name>
        <dbReference type="ChEBI" id="CHEBI:18420"/>
        <label>1</label>
    </ligand>
</feature>
<keyword evidence="5 18" id="KW-0963">Cytoplasm</keyword>
<feature type="modified residue" description="O-AMP-tyrosine" evidence="15">
    <location>
        <position position="397"/>
    </location>
</feature>
<feature type="binding site" evidence="13">
    <location>
        <position position="352"/>
    </location>
    <ligand>
        <name>ATP</name>
        <dbReference type="ChEBI" id="CHEBI:30616"/>
    </ligand>
</feature>
<evidence type="ECO:0000256" key="14">
    <source>
        <dbReference type="PIRSR" id="PIRSR604809-3"/>
    </source>
</evidence>
<dbReference type="AlphaFoldDB" id="A0A4R1KBV5"/>
<evidence type="ECO:0000259" key="20">
    <source>
        <dbReference type="PROSITE" id="PS51986"/>
    </source>
</evidence>
<dbReference type="GO" id="GO:0005524">
    <property type="term" value="F:ATP binding"/>
    <property type="evidence" value="ECO:0007669"/>
    <property type="project" value="UniProtKB-KW"/>
</dbReference>
<keyword evidence="10 13" id="KW-0067">ATP-binding</keyword>
<feature type="domain" description="GS catalytic" evidence="21">
    <location>
        <begin position="105"/>
        <end position="469"/>
    </location>
</feature>
<comment type="caution">
    <text evidence="22">The sequence shown here is derived from an EMBL/GenBank/DDBJ whole genome shotgun (WGS) entry which is preliminary data.</text>
</comment>
<keyword evidence="6 15" id="KW-0597">Phosphoprotein</keyword>
<dbReference type="SMART" id="SM01230">
    <property type="entry name" value="Gln-synt_C"/>
    <property type="match status" value="1"/>
</dbReference>
<evidence type="ECO:0000256" key="8">
    <source>
        <dbReference type="ARBA" id="ARBA00022723"/>
    </source>
</evidence>
<keyword evidence="9 13" id="KW-0547">Nucleotide-binding</keyword>
<dbReference type="InterPro" id="IPR027303">
    <property type="entry name" value="Gln_synth_gly_rich_site"/>
</dbReference>
<evidence type="ECO:0000256" key="17">
    <source>
        <dbReference type="RuleBase" id="RU000384"/>
    </source>
</evidence>
<feature type="binding site" evidence="12">
    <location>
        <position position="359"/>
    </location>
    <ligand>
        <name>L-glutamate</name>
        <dbReference type="ChEBI" id="CHEBI:29985"/>
    </ligand>
</feature>
<evidence type="ECO:0000256" key="11">
    <source>
        <dbReference type="ARBA" id="ARBA00022842"/>
    </source>
</evidence>
<comment type="catalytic activity">
    <reaction evidence="19">
        <text>L-glutamate + NH4(+) + ATP = L-glutamine + ADP + phosphate + H(+)</text>
        <dbReference type="Rhea" id="RHEA:16169"/>
        <dbReference type="ChEBI" id="CHEBI:15378"/>
        <dbReference type="ChEBI" id="CHEBI:28938"/>
        <dbReference type="ChEBI" id="CHEBI:29985"/>
        <dbReference type="ChEBI" id="CHEBI:30616"/>
        <dbReference type="ChEBI" id="CHEBI:43474"/>
        <dbReference type="ChEBI" id="CHEBI:58359"/>
        <dbReference type="ChEBI" id="CHEBI:456216"/>
        <dbReference type="EC" id="6.3.1.2"/>
    </reaction>
</comment>
<comment type="cofactor">
    <cofactor evidence="14">
        <name>Mg(2+)</name>
        <dbReference type="ChEBI" id="CHEBI:18420"/>
    </cofactor>
    <text evidence="14">Binds 2 Mg(2+) ions per subunit.</text>
</comment>
<dbReference type="Pfam" id="PF03951">
    <property type="entry name" value="Gln-synt_N"/>
    <property type="match status" value="1"/>
</dbReference>
<evidence type="ECO:0000313" key="22">
    <source>
        <dbReference type="EMBL" id="TCK60599.1"/>
    </source>
</evidence>
<dbReference type="InterPro" id="IPR036651">
    <property type="entry name" value="Gln_synt_N_sf"/>
</dbReference>
<feature type="domain" description="GS beta-grasp" evidence="20">
    <location>
        <begin position="13"/>
        <end position="97"/>
    </location>
</feature>
<dbReference type="PROSITE" id="PS51987">
    <property type="entry name" value="GS_CATALYTIC"/>
    <property type="match status" value="1"/>
</dbReference>
<dbReference type="SUPFAM" id="SSF55931">
    <property type="entry name" value="Glutamine synthetase/guanido kinase"/>
    <property type="match status" value="1"/>
</dbReference>
<dbReference type="EC" id="6.3.1.2" evidence="19"/>
<evidence type="ECO:0000313" key="23">
    <source>
        <dbReference type="Proteomes" id="UP000294614"/>
    </source>
</evidence>
<reference evidence="22 23" key="1">
    <citation type="submission" date="2019-03" db="EMBL/GenBank/DDBJ databases">
        <title>Genomic Encyclopedia of Type Strains, Phase IV (KMG-IV): sequencing the most valuable type-strain genomes for metagenomic binning, comparative biology and taxonomic classification.</title>
        <authorList>
            <person name="Goeker M."/>
        </authorList>
    </citation>
    <scope>NUCLEOTIDE SEQUENCE [LARGE SCALE GENOMIC DNA]</scope>
    <source>
        <strain evidence="22 23">DSM 24984</strain>
    </source>
</reference>
<evidence type="ECO:0000256" key="10">
    <source>
        <dbReference type="ARBA" id="ARBA00022840"/>
    </source>
</evidence>
<feature type="binding site" evidence="13">
    <location>
        <position position="338"/>
    </location>
    <ligand>
        <name>ATP</name>
        <dbReference type="ChEBI" id="CHEBI:30616"/>
    </ligand>
</feature>
<dbReference type="Proteomes" id="UP000294614">
    <property type="component" value="Unassembled WGS sequence"/>
</dbReference>
<dbReference type="GO" id="GO:0019740">
    <property type="term" value="P:nitrogen utilization"/>
    <property type="evidence" value="ECO:0007669"/>
    <property type="project" value="TreeGrafter"/>
</dbReference>
<protein>
    <recommendedName>
        <fullName evidence="4 19">Glutamine synthetase</fullName>
        <ecNumber evidence="19">6.3.1.2</ecNumber>
    </recommendedName>
</protein>
<feature type="binding site" evidence="12">
    <location>
        <position position="320"/>
    </location>
    <ligand>
        <name>L-glutamate</name>
        <dbReference type="ChEBI" id="CHEBI:29985"/>
    </ligand>
</feature>
<feature type="binding site" evidence="14">
    <location>
        <position position="357"/>
    </location>
    <ligand>
        <name>Mg(2+)</name>
        <dbReference type="ChEBI" id="CHEBI:18420"/>
        <label>1</label>
    </ligand>
</feature>
<feature type="binding site" evidence="14">
    <location>
        <position position="219"/>
    </location>
    <ligand>
        <name>Mg(2+)</name>
        <dbReference type="ChEBI" id="CHEBI:18420"/>
        <label>2</label>
    </ligand>
</feature>
<dbReference type="InterPro" id="IPR001637">
    <property type="entry name" value="Gln_synth_I_adenylation_site"/>
</dbReference>
<feature type="binding site" evidence="14">
    <location>
        <position position="268"/>
    </location>
    <ligand>
        <name>Mg(2+)</name>
        <dbReference type="ChEBI" id="CHEBI:18420"/>
        <label>1</label>
    </ligand>
</feature>
<evidence type="ECO:0000256" key="6">
    <source>
        <dbReference type="ARBA" id="ARBA00022553"/>
    </source>
</evidence>
<dbReference type="EMBL" id="SMGG01000004">
    <property type="protein sequence ID" value="TCK60599.1"/>
    <property type="molecule type" value="Genomic_DNA"/>
</dbReference>
<evidence type="ECO:0000256" key="4">
    <source>
        <dbReference type="ARBA" id="ARBA00021364"/>
    </source>
</evidence>
<dbReference type="InterPro" id="IPR027302">
    <property type="entry name" value="Gln_synth_N_conserv_site"/>
</dbReference>
<evidence type="ECO:0000256" key="2">
    <source>
        <dbReference type="ARBA" id="ARBA00009897"/>
    </source>
</evidence>
<dbReference type="Pfam" id="PF00120">
    <property type="entry name" value="Gln-synt_C"/>
    <property type="match status" value="1"/>
</dbReference>
<dbReference type="InterPro" id="IPR014746">
    <property type="entry name" value="Gln_synth/guanido_kin_cat_dom"/>
</dbReference>
<dbReference type="InterPro" id="IPR008147">
    <property type="entry name" value="Gln_synt_N"/>
</dbReference>
<evidence type="ECO:0000256" key="3">
    <source>
        <dbReference type="ARBA" id="ARBA00011354"/>
    </source>
</evidence>
<dbReference type="Gene3D" id="3.30.590.10">
    <property type="entry name" value="Glutamine synthetase/guanido kinase, catalytic domain"/>
    <property type="match status" value="1"/>
</dbReference>
<feature type="binding site" evidence="12">
    <location>
        <position position="326"/>
    </location>
    <ligand>
        <name>L-glutamate</name>
        <dbReference type="ChEBI" id="CHEBI:29985"/>
    </ligand>
</feature>
<dbReference type="InterPro" id="IPR008146">
    <property type="entry name" value="Gln_synth_cat_dom"/>
</dbReference>
<evidence type="ECO:0000256" key="5">
    <source>
        <dbReference type="ARBA" id="ARBA00022490"/>
    </source>
</evidence>
<dbReference type="InterPro" id="IPR004809">
    <property type="entry name" value="Gln_synth_I"/>
</dbReference>
<gene>
    <name evidence="22" type="ORF">C8D98_1477</name>
</gene>
<proteinExistence type="inferred from homology"/>
<dbReference type="PROSITE" id="PS00181">
    <property type="entry name" value="GLNA_ATP"/>
    <property type="match status" value="1"/>
</dbReference>
<evidence type="ECO:0000256" key="16">
    <source>
        <dbReference type="PROSITE-ProRule" id="PRU01330"/>
    </source>
</evidence>
<dbReference type="PANTHER" id="PTHR43407:SF1">
    <property type="entry name" value="LENGSIN"/>
    <property type="match status" value="1"/>
</dbReference>
<evidence type="ECO:0000256" key="9">
    <source>
        <dbReference type="ARBA" id="ARBA00022741"/>
    </source>
</evidence>
<evidence type="ECO:0000256" key="19">
    <source>
        <dbReference type="RuleBase" id="RU004356"/>
    </source>
</evidence>
<keyword evidence="23" id="KW-1185">Reference proteome</keyword>
<accession>A0A4R1KBV5</accession>